<organism evidence="1 2">
    <name type="scientific">Oidiodendron maius (strain Zn)</name>
    <dbReference type="NCBI Taxonomy" id="913774"/>
    <lineage>
        <taxon>Eukaryota</taxon>
        <taxon>Fungi</taxon>
        <taxon>Dikarya</taxon>
        <taxon>Ascomycota</taxon>
        <taxon>Pezizomycotina</taxon>
        <taxon>Leotiomycetes</taxon>
        <taxon>Leotiomycetes incertae sedis</taxon>
        <taxon>Myxotrichaceae</taxon>
        <taxon>Oidiodendron</taxon>
    </lineage>
</organism>
<dbReference type="InParanoid" id="A0A0C3D4L2"/>
<dbReference type="Proteomes" id="UP000054321">
    <property type="component" value="Unassembled WGS sequence"/>
</dbReference>
<reference evidence="1 2" key="1">
    <citation type="submission" date="2014-04" db="EMBL/GenBank/DDBJ databases">
        <authorList>
            <consortium name="DOE Joint Genome Institute"/>
            <person name="Kuo A."/>
            <person name="Martino E."/>
            <person name="Perotto S."/>
            <person name="Kohler A."/>
            <person name="Nagy L.G."/>
            <person name="Floudas D."/>
            <person name="Copeland A."/>
            <person name="Barry K.W."/>
            <person name="Cichocki N."/>
            <person name="Veneault-Fourrey C."/>
            <person name="LaButti K."/>
            <person name="Lindquist E.A."/>
            <person name="Lipzen A."/>
            <person name="Lundell T."/>
            <person name="Morin E."/>
            <person name="Murat C."/>
            <person name="Sun H."/>
            <person name="Tunlid A."/>
            <person name="Henrissat B."/>
            <person name="Grigoriev I.V."/>
            <person name="Hibbett D.S."/>
            <person name="Martin F."/>
            <person name="Nordberg H.P."/>
            <person name="Cantor M.N."/>
            <person name="Hua S.X."/>
        </authorList>
    </citation>
    <scope>NUCLEOTIDE SEQUENCE [LARGE SCALE GENOMIC DNA]</scope>
    <source>
        <strain evidence="1 2">Zn</strain>
    </source>
</reference>
<accession>A0A0C3D4L2</accession>
<gene>
    <name evidence="1" type="ORF">OIDMADRAFT_49710</name>
</gene>
<sequence length="137" mass="16542">MGENGHLDKFKHIAIDWMLWWWESWTRTMEFQVTFRDHFNNRYEHPITTLINLPNIKTCTFVYTSHTIQKDLVKSYVSWDFGPLSEETTLDEHWEWVENQALAEIERRRVEIKNRPELNLASWLSSIGRESTFHLTS</sequence>
<evidence type="ECO:0000313" key="2">
    <source>
        <dbReference type="Proteomes" id="UP000054321"/>
    </source>
</evidence>
<keyword evidence="2" id="KW-1185">Reference proteome</keyword>
<proteinExistence type="predicted"/>
<dbReference type="OrthoDB" id="3490595at2759"/>
<protein>
    <submittedName>
        <fullName evidence="1">Uncharacterized protein</fullName>
    </submittedName>
</protein>
<name>A0A0C3D4L2_OIDMZ</name>
<dbReference type="HOGENOM" id="CLU_1865695_0_0_1"/>
<evidence type="ECO:0000313" key="1">
    <source>
        <dbReference type="EMBL" id="KIN06219.1"/>
    </source>
</evidence>
<reference evidence="2" key="2">
    <citation type="submission" date="2015-01" db="EMBL/GenBank/DDBJ databases">
        <title>Evolutionary Origins and Diversification of the Mycorrhizal Mutualists.</title>
        <authorList>
            <consortium name="DOE Joint Genome Institute"/>
            <consortium name="Mycorrhizal Genomics Consortium"/>
            <person name="Kohler A."/>
            <person name="Kuo A."/>
            <person name="Nagy L.G."/>
            <person name="Floudas D."/>
            <person name="Copeland A."/>
            <person name="Barry K.W."/>
            <person name="Cichocki N."/>
            <person name="Veneault-Fourrey C."/>
            <person name="LaButti K."/>
            <person name="Lindquist E.A."/>
            <person name="Lipzen A."/>
            <person name="Lundell T."/>
            <person name="Morin E."/>
            <person name="Murat C."/>
            <person name="Riley R."/>
            <person name="Ohm R."/>
            <person name="Sun H."/>
            <person name="Tunlid A."/>
            <person name="Henrissat B."/>
            <person name="Grigoriev I.V."/>
            <person name="Hibbett D.S."/>
            <person name="Martin F."/>
        </authorList>
    </citation>
    <scope>NUCLEOTIDE SEQUENCE [LARGE SCALE GENOMIC DNA]</scope>
    <source>
        <strain evidence="2">Zn</strain>
    </source>
</reference>
<dbReference type="AlphaFoldDB" id="A0A0C3D4L2"/>
<dbReference type="EMBL" id="KN832871">
    <property type="protein sequence ID" value="KIN06219.1"/>
    <property type="molecule type" value="Genomic_DNA"/>
</dbReference>